<evidence type="ECO:0000313" key="3">
    <source>
        <dbReference type="Proteomes" id="UP000328092"/>
    </source>
</evidence>
<accession>A0A508SRU2</accession>
<comment type="caution">
    <text evidence="2">The sequence shown here is derived from an EMBL/GenBank/DDBJ whole genome shotgun (WGS) entry which is preliminary data.</text>
</comment>
<feature type="region of interest" description="Disordered" evidence="1">
    <location>
        <begin position="190"/>
        <end position="223"/>
    </location>
</feature>
<evidence type="ECO:0008006" key="4">
    <source>
        <dbReference type="Google" id="ProtNLM"/>
    </source>
</evidence>
<protein>
    <recommendedName>
        <fullName evidence="4">Oligogalacturonide lyase</fullName>
    </recommendedName>
</protein>
<evidence type="ECO:0000313" key="2">
    <source>
        <dbReference type="EMBL" id="VIO65013.1"/>
    </source>
</evidence>
<dbReference type="Proteomes" id="UP000328092">
    <property type="component" value="Unassembled WGS sequence"/>
</dbReference>
<reference evidence="2" key="1">
    <citation type="submission" date="2019-02" db="EMBL/GenBank/DDBJ databases">
        <authorList>
            <person name="Pothier F.J."/>
        </authorList>
    </citation>
    <scope>NUCLEOTIDE SEQUENCE</scope>
    <source>
        <strain evidence="2">CI-1B</strain>
    </source>
</reference>
<dbReference type="EMBL" id="CAADFC020000003">
    <property type="protein sequence ID" value="VIO65013.1"/>
    <property type="molecule type" value="Genomic_DNA"/>
</dbReference>
<keyword evidence="3" id="KW-1185">Reference proteome</keyword>
<dbReference type="RefSeq" id="WP_139856969.1">
    <property type="nucleotide sequence ID" value="NZ_CAADFC020000003.1"/>
</dbReference>
<feature type="compositionally biased region" description="Basic residues" evidence="1">
    <location>
        <begin position="213"/>
        <end position="223"/>
    </location>
</feature>
<name>A0A508SRU2_9BRAD</name>
<proteinExistence type="predicted"/>
<gene>
    <name evidence="2" type="ORF">CI1B_01080</name>
</gene>
<dbReference type="OrthoDB" id="1434485at2"/>
<dbReference type="AlphaFoldDB" id="A0A508SRU2"/>
<organism evidence="2 3">
    <name type="scientific">Bradyrhizobium ivorense</name>
    <dbReference type="NCBI Taxonomy" id="2511166"/>
    <lineage>
        <taxon>Bacteria</taxon>
        <taxon>Pseudomonadati</taxon>
        <taxon>Pseudomonadota</taxon>
        <taxon>Alphaproteobacteria</taxon>
        <taxon>Hyphomicrobiales</taxon>
        <taxon>Nitrobacteraceae</taxon>
        <taxon>Bradyrhizobium</taxon>
    </lineage>
</organism>
<evidence type="ECO:0000256" key="1">
    <source>
        <dbReference type="SAM" id="MobiDB-lite"/>
    </source>
</evidence>
<sequence>MRRSPIPPRLFVIFARSAHEAVIFRRGPARWYHVIRWNTRDDTFHSGAWFKGRIYPEKCDLSPDGELLLYFVHQANRVRTDYTDAWTAISRNPWLTAIGLWPQGTTYGGGGRFTDNRSAIIRGCRTAHPDHPGAGISITLGDVPHHASSKEVEGSEWSGRDQDGRLVFTLNGLLMHRSDAGDDICLADFNDYTPDPQAAPPSADRPLSALRPSIKRRRKKQGP</sequence>